<dbReference type="Pfam" id="PF01551">
    <property type="entry name" value="Peptidase_M23"/>
    <property type="match status" value="1"/>
</dbReference>
<dbReference type="InterPro" id="IPR050570">
    <property type="entry name" value="Cell_wall_metabolism_enzyme"/>
</dbReference>
<dbReference type="Gene3D" id="3.10.450.350">
    <property type="match status" value="1"/>
</dbReference>
<organism evidence="11 12">
    <name type="scientific">Arcobacter roscoffensis</name>
    <dbReference type="NCBI Taxonomy" id="2961520"/>
    <lineage>
        <taxon>Bacteria</taxon>
        <taxon>Pseudomonadati</taxon>
        <taxon>Campylobacterota</taxon>
        <taxon>Epsilonproteobacteria</taxon>
        <taxon>Campylobacterales</taxon>
        <taxon>Arcobacteraceae</taxon>
        <taxon>Arcobacter</taxon>
    </lineage>
</organism>
<evidence type="ECO:0000256" key="5">
    <source>
        <dbReference type="ARBA" id="ARBA00022801"/>
    </source>
</evidence>
<evidence type="ECO:0000259" key="9">
    <source>
        <dbReference type="Pfam" id="PF18059"/>
    </source>
</evidence>
<keyword evidence="4" id="KW-0479">Metal-binding</keyword>
<dbReference type="InterPro" id="IPR011055">
    <property type="entry name" value="Dup_hybrid_motif"/>
</dbReference>
<feature type="domain" description="Csd3 N-terminal" evidence="9">
    <location>
        <begin position="24"/>
        <end position="105"/>
    </location>
</feature>
<name>A0ABY5E0Y4_9BACT</name>
<feature type="domain" description="Csd3-like second N-terminal" evidence="10">
    <location>
        <begin position="131"/>
        <end position="227"/>
    </location>
</feature>
<keyword evidence="12" id="KW-1185">Reference proteome</keyword>
<evidence type="ECO:0000256" key="1">
    <source>
        <dbReference type="ARBA" id="ARBA00001947"/>
    </source>
</evidence>
<gene>
    <name evidence="11" type="ORF">NJU99_11500</name>
</gene>
<keyword evidence="7" id="KW-0482">Metalloprotease</keyword>
<keyword evidence="6" id="KW-0862">Zinc</keyword>
<evidence type="ECO:0000256" key="2">
    <source>
        <dbReference type="ARBA" id="ARBA00004196"/>
    </source>
</evidence>
<keyword evidence="3" id="KW-0645">Protease</keyword>
<protein>
    <submittedName>
        <fullName evidence="11">Peptidoglycan DD-metalloendopeptidase family protein</fullName>
    </submittedName>
</protein>
<dbReference type="SUPFAM" id="SSF51261">
    <property type="entry name" value="Duplicated hybrid motif"/>
    <property type="match status" value="1"/>
</dbReference>
<reference evidence="11" key="1">
    <citation type="submission" date="2022-07" db="EMBL/GenBank/DDBJ databases">
        <title>Arcobacter roscoffensis sp. nov., a marine bacterium isolated from coastal seawater collected from Roscoff, France.</title>
        <authorList>
            <person name="Pascual J."/>
            <person name="Lepeaux C."/>
            <person name="Methner A."/>
            <person name="Overmann J."/>
        </authorList>
    </citation>
    <scope>NUCLEOTIDE SEQUENCE</scope>
    <source>
        <strain evidence="11">ARW1-2F2</strain>
    </source>
</reference>
<dbReference type="InterPro" id="IPR016047">
    <property type="entry name" value="M23ase_b-sheet_dom"/>
</dbReference>
<comment type="subcellular location">
    <subcellularLocation>
        <location evidence="2">Cell envelope</location>
    </subcellularLocation>
</comment>
<evidence type="ECO:0000313" key="11">
    <source>
        <dbReference type="EMBL" id="UTJ05869.1"/>
    </source>
</evidence>
<keyword evidence="5" id="KW-0378">Hydrolase</keyword>
<evidence type="ECO:0000256" key="6">
    <source>
        <dbReference type="ARBA" id="ARBA00022833"/>
    </source>
</evidence>
<dbReference type="Proteomes" id="UP001060012">
    <property type="component" value="Chromosome"/>
</dbReference>
<dbReference type="Gene3D" id="2.70.70.10">
    <property type="entry name" value="Glucose Permease (Domain IIA)"/>
    <property type="match status" value="1"/>
</dbReference>
<dbReference type="Pfam" id="PF19425">
    <property type="entry name" value="Csd3_N2"/>
    <property type="match status" value="1"/>
</dbReference>
<proteinExistence type="predicted"/>
<dbReference type="InterPro" id="IPR040653">
    <property type="entry name" value="Csd3_N"/>
</dbReference>
<accession>A0ABY5E0Y4</accession>
<dbReference type="CDD" id="cd12797">
    <property type="entry name" value="M23_peptidase"/>
    <property type="match status" value="1"/>
</dbReference>
<sequence length="393" mass="45200">MKKIIISFLFLINFVFGAEVKELPWPKGETFLTFLEKYSIPQKLYFDLEKEDKELCSEIRAENRYYLYENENGTLNQVLIPVSEEIQLHIYKDIDDTYKFQTLPINYTEFTETIIVPITNSVSYDLQKATGNAAVSAQIKALFNDVNFRGMQKGDNVAVKYSQKVLLGRAHGLPDIKSAMVEVAGKKHYRFKNEKDEKYYNEKGVGFTKTYFFRIPLTYKRISSHFTKKRWHPVLKRYRAHLGTDFAAPTGRKIYAAGDGRIEFVGRRGGYGKTIIINHRNGYKTLYAHQNRFNKSMRRGKNVKKGQHIGYVGSTGLSSGPHLHLGLYKNGRAVNPLKVIRKPDTKGLKGKSKQTFIANAKLKIDEINARIENKDTIEATRLDRVSYKSDLKI</sequence>
<dbReference type="EMBL" id="CP100595">
    <property type="protein sequence ID" value="UTJ05869.1"/>
    <property type="molecule type" value="Genomic_DNA"/>
</dbReference>
<evidence type="ECO:0000256" key="7">
    <source>
        <dbReference type="ARBA" id="ARBA00023049"/>
    </source>
</evidence>
<dbReference type="RefSeq" id="WP_254576050.1">
    <property type="nucleotide sequence ID" value="NZ_CP100595.1"/>
</dbReference>
<evidence type="ECO:0000256" key="4">
    <source>
        <dbReference type="ARBA" id="ARBA00022723"/>
    </source>
</evidence>
<evidence type="ECO:0000259" key="8">
    <source>
        <dbReference type="Pfam" id="PF01551"/>
    </source>
</evidence>
<dbReference type="InterPro" id="IPR045834">
    <property type="entry name" value="Csd3_N2"/>
</dbReference>
<dbReference type="PANTHER" id="PTHR21666:SF288">
    <property type="entry name" value="CELL DIVISION PROTEIN YTFB"/>
    <property type="match status" value="1"/>
</dbReference>
<comment type="cofactor">
    <cofactor evidence="1">
        <name>Zn(2+)</name>
        <dbReference type="ChEBI" id="CHEBI:29105"/>
    </cofactor>
</comment>
<feature type="domain" description="M23ase beta-sheet core" evidence="8">
    <location>
        <begin position="240"/>
        <end position="336"/>
    </location>
</feature>
<dbReference type="Pfam" id="PF18059">
    <property type="entry name" value="Csd3_N"/>
    <property type="match status" value="1"/>
</dbReference>
<evidence type="ECO:0000259" key="10">
    <source>
        <dbReference type="Pfam" id="PF19425"/>
    </source>
</evidence>
<evidence type="ECO:0000256" key="3">
    <source>
        <dbReference type="ARBA" id="ARBA00022670"/>
    </source>
</evidence>
<dbReference type="PANTHER" id="PTHR21666">
    <property type="entry name" value="PEPTIDASE-RELATED"/>
    <property type="match status" value="1"/>
</dbReference>
<evidence type="ECO:0000313" key="12">
    <source>
        <dbReference type="Proteomes" id="UP001060012"/>
    </source>
</evidence>